<dbReference type="PANTHER" id="PTHR43306">
    <property type="entry name" value="7,8-DIHYDRO-6-HYDROXYMETHYLPTERIN DIMETHYLTRANSFERASE"/>
    <property type="match status" value="1"/>
</dbReference>
<dbReference type="InterPro" id="IPR034474">
    <property type="entry name" value="Methyltransferase_Class_D"/>
</dbReference>
<dbReference type="InterPro" id="IPR058240">
    <property type="entry name" value="rSAM_sf"/>
</dbReference>
<evidence type="ECO:0000256" key="3">
    <source>
        <dbReference type="ARBA" id="ARBA00023004"/>
    </source>
</evidence>
<evidence type="ECO:0000313" key="7">
    <source>
        <dbReference type="Proteomes" id="UP000273083"/>
    </source>
</evidence>
<keyword evidence="7" id="KW-1185">Reference proteome</keyword>
<gene>
    <name evidence="6" type="ORF">EDD66_104228</name>
</gene>
<dbReference type="InterPro" id="IPR013785">
    <property type="entry name" value="Aldolase_TIM"/>
</dbReference>
<dbReference type="RefSeq" id="WP_170164301.1">
    <property type="nucleotide sequence ID" value="NZ_RJVG01000004.1"/>
</dbReference>
<evidence type="ECO:0000256" key="2">
    <source>
        <dbReference type="ARBA" id="ARBA00022723"/>
    </source>
</evidence>
<keyword evidence="1" id="KW-0949">S-adenosyl-L-methionine</keyword>
<accession>A0A3N1XR61</accession>
<dbReference type="InterPro" id="IPR007197">
    <property type="entry name" value="rSAM"/>
</dbReference>
<organism evidence="6 7">
    <name type="scientific">Mobilisporobacter senegalensis</name>
    <dbReference type="NCBI Taxonomy" id="1329262"/>
    <lineage>
        <taxon>Bacteria</taxon>
        <taxon>Bacillati</taxon>
        <taxon>Bacillota</taxon>
        <taxon>Clostridia</taxon>
        <taxon>Lachnospirales</taxon>
        <taxon>Lachnospiraceae</taxon>
        <taxon>Mobilisporobacter</taxon>
    </lineage>
</organism>
<dbReference type="CDD" id="cd01335">
    <property type="entry name" value="Radical_SAM"/>
    <property type="match status" value="1"/>
</dbReference>
<name>A0A3N1XR61_9FIRM</name>
<dbReference type="AlphaFoldDB" id="A0A3N1XR61"/>
<reference evidence="6 7" key="1">
    <citation type="submission" date="2018-11" db="EMBL/GenBank/DDBJ databases">
        <title>Genomic Encyclopedia of Type Strains, Phase IV (KMG-IV): sequencing the most valuable type-strain genomes for metagenomic binning, comparative biology and taxonomic classification.</title>
        <authorList>
            <person name="Goeker M."/>
        </authorList>
    </citation>
    <scope>NUCLEOTIDE SEQUENCE [LARGE SCALE GENOMIC DNA]</scope>
    <source>
        <strain evidence="6 7">DSM 26537</strain>
    </source>
</reference>
<dbReference type="Proteomes" id="UP000273083">
    <property type="component" value="Unassembled WGS sequence"/>
</dbReference>
<dbReference type="GO" id="GO:0046872">
    <property type="term" value="F:metal ion binding"/>
    <property type="evidence" value="ECO:0007669"/>
    <property type="project" value="UniProtKB-KW"/>
</dbReference>
<dbReference type="PROSITE" id="PS51918">
    <property type="entry name" value="RADICAL_SAM"/>
    <property type="match status" value="1"/>
</dbReference>
<dbReference type="GO" id="GO:0051536">
    <property type="term" value="F:iron-sulfur cluster binding"/>
    <property type="evidence" value="ECO:0007669"/>
    <property type="project" value="UniProtKB-KW"/>
</dbReference>
<comment type="caution">
    <text evidence="6">The sequence shown here is derived from an EMBL/GenBank/DDBJ whole genome shotgun (WGS) entry which is preliminary data.</text>
</comment>
<keyword evidence="2" id="KW-0479">Metal-binding</keyword>
<proteinExistence type="predicted"/>
<evidence type="ECO:0000313" key="6">
    <source>
        <dbReference type="EMBL" id="ROR28641.1"/>
    </source>
</evidence>
<dbReference type="PANTHER" id="PTHR43306:SF1">
    <property type="entry name" value="7,8-DIHYDRO-6-HYDROXYMETHYLPTERIN DIMETHYLTRANSFERASE"/>
    <property type="match status" value="1"/>
</dbReference>
<dbReference type="Gene3D" id="3.20.20.70">
    <property type="entry name" value="Aldolase class I"/>
    <property type="match status" value="1"/>
</dbReference>
<dbReference type="Pfam" id="PF04055">
    <property type="entry name" value="Radical_SAM"/>
    <property type="match status" value="1"/>
</dbReference>
<evidence type="ECO:0000259" key="5">
    <source>
        <dbReference type="PROSITE" id="PS51918"/>
    </source>
</evidence>
<evidence type="ECO:0000256" key="4">
    <source>
        <dbReference type="ARBA" id="ARBA00023014"/>
    </source>
</evidence>
<dbReference type="GO" id="GO:0003824">
    <property type="term" value="F:catalytic activity"/>
    <property type="evidence" value="ECO:0007669"/>
    <property type="project" value="InterPro"/>
</dbReference>
<sequence>MNTDFITSIEALSNPILGLIEVTQKCNLNCPICFRRLKNQSEISMYKDLEFGDIIDRLERLKKERPDIDPTIALTGGEPTLRDDLPDLIARIHAMGFKRTEVMTNGIRLAEDIDYVKDLKKAGLSQMGLQFDGFNNSTYQLMRGKELAETKRQALKNLKSVNQATILAACIMRGINDGEIGSIIDYAVENKDFIEHVNFQSFIRNSNNSDKFDLAYIYNKDEIVKSIECQTKRQIRKEHFTSPATILPVPEFIEAVSKKPQKQYFPLFHEHCNLTTYIYVTKNKTLIPVQEALNMESLLKYLEKITNELNNTNSFGKKTFLMMKLTLNMFQLIKKHIFRKMLYSSILKKEFDPLANLKEILMISCENYMGDHQFDYERNKKCGLFFLEADDMIRPFCQQEHY</sequence>
<feature type="domain" description="Radical SAM core" evidence="5">
    <location>
        <begin position="12"/>
        <end position="244"/>
    </location>
</feature>
<keyword evidence="3" id="KW-0408">Iron</keyword>
<protein>
    <recommendedName>
        <fullName evidence="5">Radical SAM core domain-containing protein</fullName>
    </recommendedName>
</protein>
<dbReference type="SUPFAM" id="SSF102114">
    <property type="entry name" value="Radical SAM enzymes"/>
    <property type="match status" value="1"/>
</dbReference>
<dbReference type="SFLD" id="SFLDS00029">
    <property type="entry name" value="Radical_SAM"/>
    <property type="match status" value="1"/>
</dbReference>
<evidence type="ECO:0000256" key="1">
    <source>
        <dbReference type="ARBA" id="ARBA00022691"/>
    </source>
</evidence>
<keyword evidence="4" id="KW-0411">Iron-sulfur</keyword>
<dbReference type="EMBL" id="RJVG01000004">
    <property type="protein sequence ID" value="ROR28641.1"/>
    <property type="molecule type" value="Genomic_DNA"/>
</dbReference>
<dbReference type="SFLD" id="SFLDG01067">
    <property type="entry name" value="SPASM/twitch_domain_containing"/>
    <property type="match status" value="1"/>
</dbReference>